<dbReference type="AlphaFoldDB" id="A0AAV4HKV6"/>
<comment type="caution">
    <text evidence="2">The sequence shown here is derived from an EMBL/GenBank/DDBJ whole genome shotgun (WGS) entry which is preliminary data.</text>
</comment>
<feature type="chain" id="PRO_5043360421" evidence="1">
    <location>
        <begin position="22"/>
        <end position="222"/>
    </location>
</feature>
<evidence type="ECO:0000256" key="1">
    <source>
        <dbReference type="SAM" id="SignalP"/>
    </source>
</evidence>
<reference evidence="2 3" key="1">
    <citation type="journal article" date="2021" name="Elife">
        <title>Chloroplast acquisition without the gene transfer in kleptoplastic sea slugs, Plakobranchus ocellatus.</title>
        <authorList>
            <person name="Maeda T."/>
            <person name="Takahashi S."/>
            <person name="Yoshida T."/>
            <person name="Shimamura S."/>
            <person name="Takaki Y."/>
            <person name="Nagai Y."/>
            <person name="Toyoda A."/>
            <person name="Suzuki Y."/>
            <person name="Arimoto A."/>
            <person name="Ishii H."/>
            <person name="Satoh N."/>
            <person name="Nishiyama T."/>
            <person name="Hasebe M."/>
            <person name="Maruyama T."/>
            <person name="Minagawa J."/>
            <person name="Obokata J."/>
            <person name="Shigenobu S."/>
        </authorList>
    </citation>
    <scope>NUCLEOTIDE SEQUENCE [LARGE SCALE GENOMIC DNA]</scope>
</reference>
<dbReference type="Gene3D" id="1.20.120.20">
    <property type="entry name" value="Apolipoprotein"/>
    <property type="match status" value="1"/>
</dbReference>
<dbReference type="EMBL" id="BMAT01002063">
    <property type="protein sequence ID" value="GFR98339.1"/>
    <property type="molecule type" value="Genomic_DNA"/>
</dbReference>
<evidence type="ECO:0000313" key="2">
    <source>
        <dbReference type="EMBL" id="GFR98339.1"/>
    </source>
</evidence>
<feature type="signal peptide" evidence="1">
    <location>
        <begin position="1"/>
        <end position="21"/>
    </location>
</feature>
<sequence>MRPSLVVCFLVALGAVCLASAGSSQRDKRIFGAIKKGLKKGFNTVVGGGKSVGKAVVKTADKAIDKGTSFVKDTAGDIKDGVEDVIDKTDDVIDKGVDAVKDAADDVKDGVVDAAKATAKVSVKVGKGFKSISKSVYRKAYNQGKKAFRKINKLLLKVNFDDVVDKLISMIDSEASNAVCQSACIGSASSLLGPKATFLAALACPPLCKAVLAKIEDAVEKA</sequence>
<keyword evidence="3" id="KW-1185">Reference proteome</keyword>
<organism evidence="2 3">
    <name type="scientific">Elysia marginata</name>
    <dbReference type="NCBI Taxonomy" id="1093978"/>
    <lineage>
        <taxon>Eukaryota</taxon>
        <taxon>Metazoa</taxon>
        <taxon>Spiralia</taxon>
        <taxon>Lophotrochozoa</taxon>
        <taxon>Mollusca</taxon>
        <taxon>Gastropoda</taxon>
        <taxon>Heterobranchia</taxon>
        <taxon>Euthyneura</taxon>
        <taxon>Panpulmonata</taxon>
        <taxon>Sacoglossa</taxon>
        <taxon>Placobranchoidea</taxon>
        <taxon>Plakobranchidae</taxon>
        <taxon>Elysia</taxon>
    </lineage>
</organism>
<protein>
    <submittedName>
        <fullName evidence="2">Conotoxin</fullName>
    </submittedName>
</protein>
<accession>A0AAV4HKV6</accession>
<name>A0AAV4HKV6_9GAST</name>
<gene>
    <name evidence="2" type="ORF">ElyMa_001016800</name>
</gene>
<keyword evidence="1" id="KW-0732">Signal</keyword>
<evidence type="ECO:0000313" key="3">
    <source>
        <dbReference type="Proteomes" id="UP000762676"/>
    </source>
</evidence>
<dbReference type="Proteomes" id="UP000762676">
    <property type="component" value="Unassembled WGS sequence"/>
</dbReference>
<proteinExistence type="predicted"/>